<dbReference type="EMBL" id="UINC01056286">
    <property type="protein sequence ID" value="SVB76134.1"/>
    <property type="molecule type" value="Genomic_DNA"/>
</dbReference>
<dbReference type="AlphaFoldDB" id="A0A382GMV7"/>
<sequence length="491" mass="54307">FLLLFGNVLMLSAERAETWWALQPLKRPAIPQEASKFPGWASNPIDRFIALKYLQHGFAPSLPADRVSLIRRVSFDLTGLPPSPGEVAAFVNDDSPVAYANLIERLLGSPHYGERWARHWMDVVHYAETHGHDEDAIRENAWPYRDYLIESFNSDKPYAQFVREQVAGDVLFPDQPSVVRAIGMLATGPWDESSQMGISDGTIDKKIAQYLDRDDMIATVMSTFVSTTVHCARCHDHKFDPVSTEDYYSLQAVFSGVDKVDRPYDPNGQVAKLRRRLLKVKAQLDRGELPHPLPDHSLSAHREEQLRLGQGGWVVLYGAKVQSTDGVTFEAKPDGSFLAQGQASERDTATFTAVLPMDGVTAVQLDVLADESLPKGGPGRAPNGNLHLSEIVVKVSGRPVKISQAKADFNQASWVVGHAIDGDLKTAWGIHPEESKPHRAMFVFEKPLTALKGETMEIELRQLHGGSHLIGRPRLSVTNAAKPALIEILPP</sequence>
<gene>
    <name evidence="2" type="ORF">METZ01_LOCUS228988</name>
</gene>
<organism evidence="2">
    <name type="scientific">marine metagenome</name>
    <dbReference type="NCBI Taxonomy" id="408172"/>
    <lineage>
        <taxon>unclassified sequences</taxon>
        <taxon>metagenomes</taxon>
        <taxon>ecological metagenomes</taxon>
    </lineage>
</organism>
<feature type="domain" description="DUF1549" evidence="1">
    <location>
        <begin position="44"/>
        <end position="258"/>
    </location>
</feature>
<evidence type="ECO:0000259" key="1">
    <source>
        <dbReference type="Pfam" id="PF07583"/>
    </source>
</evidence>
<feature type="non-terminal residue" evidence="2">
    <location>
        <position position="1"/>
    </location>
</feature>
<feature type="non-terminal residue" evidence="2">
    <location>
        <position position="491"/>
    </location>
</feature>
<dbReference type="Pfam" id="PF07583">
    <property type="entry name" value="PSCyt2"/>
    <property type="match status" value="1"/>
</dbReference>
<protein>
    <recommendedName>
        <fullName evidence="1">DUF1549 domain-containing protein</fullName>
    </recommendedName>
</protein>
<evidence type="ECO:0000313" key="2">
    <source>
        <dbReference type="EMBL" id="SVB76134.1"/>
    </source>
</evidence>
<dbReference type="InterPro" id="IPR011444">
    <property type="entry name" value="DUF1549"/>
</dbReference>
<dbReference type="PANTHER" id="PTHR35889">
    <property type="entry name" value="CYCLOINULO-OLIGOSACCHARIDE FRUCTANOTRANSFERASE-RELATED"/>
    <property type="match status" value="1"/>
</dbReference>
<accession>A0A382GMV7</accession>
<reference evidence="2" key="1">
    <citation type="submission" date="2018-05" db="EMBL/GenBank/DDBJ databases">
        <authorList>
            <person name="Lanie J.A."/>
            <person name="Ng W.-L."/>
            <person name="Kazmierczak K.M."/>
            <person name="Andrzejewski T.M."/>
            <person name="Davidsen T.M."/>
            <person name="Wayne K.J."/>
            <person name="Tettelin H."/>
            <person name="Glass J.I."/>
            <person name="Rusch D."/>
            <person name="Podicherti R."/>
            <person name="Tsui H.-C.T."/>
            <person name="Winkler M.E."/>
        </authorList>
    </citation>
    <scope>NUCLEOTIDE SEQUENCE</scope>
</reference>
<dbReference type="PANTHER" id="PTHR35889:SF3">
    <property type="entry name" value="F-BOX DOMAIN-CONTAINING PROTEIN"/>
    <property type="match status" value="1"/>
</dbReference>
<name>A0A382GMV7_9ZZZZ</name>
<proteinExistence type="predicted"/>